<dbReference type="GeneID" id="19204584"/>
<name>A0A5M3N6Z9_CONPW</name>
<dbReference type="AlphaFoldDB" id="A0A5M3N6Z9"/>
<accession>A0A5M3N6Z9</accession>
<gene>
    <name evidence="2" type="ORF">CONPUDRAFT_161794</name>
</gene>
<dbReference type="SUPFAM" id="SSF141673">
    <property type="entry name" value="MOSC N-terminal domain-like"/>
    <property type="match status" value="1"/>
</dbReference>
<reference evidence="3" key="1">
    <citation type="journal article" date="2012" name="Science">
        <title>The Paleozoic origin of enzymatic lignin decomposition reconstructed from 31 fungal genomes.</title>
        <authorList>
            <person name="Floudas D."/>
            <person name="Binder M."/>
            <person name="Riley R."/>
            <person name="Barry K."/>
            <person name="Blanchette R.A."/>
            <person name="Henrissat B."/>
            <person name="Martinez A.T."/>
            <person name="Otillar R."/>
            <person name="Spatafora J.W."/>
            <person name="Yadav J.S."/>
            <person name="Aerts A."/>
            <person name="Benoit I."/>
            <person name="Boyd A."/>
            <person name="Carlson A."/>
            <person name="Copeland A."/>
            <person name="Coutinho P.M."/>
            <person name="de Vries R.P."/>
            <person name="Ferreira P."/>
            <person name="Findley K."/>
            <person name="Foster B."/>
            <person name="Gaskell J."/>
            <person name="Glotzer D."/>
            <person name="Gorecki P."/>
            <person name="Heitman J."/>
            <person name="Hesse C."/>
            <person name="Hori C."/>
            <person name="Igarashi K."/>
            <person name="Jurgens J.A."/>
            <person name="Kallen N."/>
            <person name="Kersten P."/>
            <person name="Kohler A."/>
            <person name="Kuees U."/>
            <person name="Kumar T.K.A."/>
            <person name="Kuo A."/>
            <person name="LaButti K."/>
            <person name="Larrondo L.F."/>
            <person name="Lindquist E."/>
            <person name="Ling A."/>
            <person name="Lombard V."/>
            <person name="Lucas S."/>
            <person name="Lundell T."/>
            <person name="Martin R."/>
            <person name="McLaughlin D.J."/>
            <person name="Morgenstern I."/>
            <person name="Morin E."/>
            <person name="Murat C."/>
            <person name="Nagy L.G."/>
            <person name="Nolan M."/>
            <person name="Ohm R.A."/>
            <person name="Patyshakuliyeva A."/>
            <person name="Rokas A."/>
            <person name="Ruiz-Duenas F.J."/>
            <person name="Sabat G."/>
            <person name="Salamov A."/>
            <person name="Samejima M."/>
            <person name="Schmutz J."/>
            <person name="Slot J.C."/>
            <person name="St John F."/>
            <person name="Stenlid J."/>
            <person name="Sun H."/>
            <person name="Sun S."/>
            <person name="Syed K."/>
            <person name="Tsang A."/>
            <person name="Wiebenga A."/>
            <person name="Young D."/>
            <person name="Pisabarro A."/>
            <person name="Eastwood D.C."/>
            <person name="Martin F."/>
            <person name="Cullen D."/>
            <person name="Grigoriev I.V."/>
            <person name="Hibbett D.S."/>
        </authorList>
    </citation>
    <scope>NUCLEOTIDE SEQUENCE [LARGE SCALE GENOMIC DNA]</scope>
    <source>
        <strain evidence="3">RWD-64-598 SS2</strain>
    </source>
</reference>
<evidence type="ECO:0000313" key="2">
    <source>
        <dbReference type="EMBL" id="EIW87203.1"/>
    </source>
</evidence>
<dbReference type="PANTHER" id="PTHR14237">
    <property type="entry name" value="MOLYBDOPTERIN COFACTOR SULFURASE MOSC"/>
    <property type="match status" value="1"/>
</dbReference>
<comment type="caution">
    <text evidence="2">The sequence shown here is derived from an EMBL/GenBank/DDBJ whole genome shotgun (WGS) entry which is preliminary data.</text>
</comment>
<keyword evidence="3" id="KW-1185">Reference proteome</keyword>
<protein>
    <recommendedName>
        <fullName evidence="1">MOSC domain-containing protein</fullName>
    </recommendedName>
</protein>
<evidence type="ECO:0000259" key="1">
    <source>
        <dbReference type="PROSITE" id="PS51340"/>
    </source>
</evidence>
<dbReference type="RefSeq" id="XP_007763769.1">
    <property type="nucleotide sequence ID" value="XM_007765579.1"/>
</dbReference>
<dbReference type="SUPFAM" id="SSF50800">
    <property type="entry name" value="PK beta-barrel domain-like"/>
    <property type="match status" value="1"/>
</dbReference>
<sequence length="414" mass="44451">MPHALDSRSTNIFALPGLDLVDEATLRLLSVPVLLFASLYLIAKALPKSAQKPPKGGCPAVPTATNGAPAKGNDDYAHFDFASVRVSKILVHPIKSCKGISVAEAAYTSQGLENDRKWAIVWKENNKIVTAREVAKTVLIHPVIKNDPSSPEGGVLEVSFPSDSGCESFAVPLCPSEATLQRWRVLDDVALFYITGMQGYICESASTGTRSPSEILSQFVGAPVMLVMKGARARVCRPTLRHPKLDASFVFQDGYPLMVCSEESLGAVQARVRAMVGEQGVEERWREEELTMERFRPNIVFKGAGAPFVEDAVQEISIHRSAAAAAAEGGAESDGLMPPVIQVVSKTTRCLLPNVSPTTGERDKAVPFKPLHKFRRGLDPEKPSKACLGCNAVPTGSGVVRVGDSVQVHKVGDV</sequence>
<dbReference type="PANTHER" id="PTHR14237:SF19">
    <property type="entry name" value="MITOCHONDRIAL AMIDOXIME REDUCING COMPONENT 1"/>
    <property type="match status" value="1"/>
</dbReference>
<organism evidence="2 3">
    <name type="scientific">Coniophora puteana (strain RWD-64-598)</name>
    <name type="common">Brown rot fungus</name>
    <dbReference type="NCBI Taxonomy" id="741705"/>
    <lineage>
        <taxon>Eukaryota</taxon>
        <taxon>Fungi</taxon>
        <taxon>Dikarya</taxon>
        <taxon>Basidiomycota</taxon>
        <taxon>Agaricomycotina</taxon>
        <taxon>Agaricomycetes</taxon>
        <taxon>Agaricomycetidae</taxon>
        <taxon>Boletales</taxon>
        <taxon>Coniophorineae</taxon>
        <taxon>Coniophoraceae</taxon>
        <taxon>Coniophora</taxon>
    </lineage>
</organism>
<dbReference type="OrthoDB" id="17255at2759"/>
<dbReference type="Proteomes" id="UP000053558">
    <property type="component" value="Unassembled WGS sequence"/>
</dbReference>
<dbReference type="GO" id="GO:0030151">
    <property type="term" value="F:molybdenum ion binding"/>
    <property type="evidence" value="ECO:0007669"/>
    <property type="project" value="InterPro"/>
</dbReference>
<dbReference type="InterPro" id="IPR005303">
    <property type="entry name" value="MOCOS_middle"/>
</dbReference>
<dbReference type="Pfam" id="PF03473">
    <property type="entry name" value="MOSC"/>
    <property type="match status" value="1"/>
</dbReference>
<dbReference type="GO" id="GO:0003824">
    <property type="term" value="F:catalytic activity"/>
    <property type="evidence" value="ECO:0007669"/>
    <property type="project" value="InterPro"/>
</dbReference>
<dbReference type="KEGG" id="cput:CONPUDRAFT_161794"/>
<dbReference type="OMA" id="VSKTARC"/>
<dbReference type="InterPro" id="IPR005302">
    <property type="entry name" value="MoCF_Sase_C"/>
</dbReference>
<dbReference type="Pfam" id="PF03476">
    <property type="entry name" value="MOSC_N"/>
    <property type="match status" value="1"/>
</dbReference>
<dbReference type="GO" id="GO:0030170">
    <property type="term" value="F:pyridoxal phosphate binding"/>
    <property type="evidence" value="ECO:0007669"/>
    <property type="project" value="InterPro"/>
</dbReference>
<evidence type="ECO:0000313" key="3">
    <source>
        <dbReference type="Proteomes" id="UP000053558"/>
    </source>
</evidence>
<feature type="domain" description="MOSC" evidence="1">
    <location>
        <begin position="209"/>
        <end position="409"/>
    </location>
</feature>
<dbReference type="EMBL" id="JH711573">
    <property type="protein sequence ID" value="EIW87203.1"/>
    <property type="molecule type" value="Genomic_DNA"/>
</dbReference>
<proteinExistence type="predicted"/>
<dbReference type="PROSITE" id="PS51340">
    <property type="entry name" value="MOSC"/>
    <property type="match status" value="1"/>
</dbReference>
<dbReference type="InterPro" id="IPR011037">
    <property type="entry name" value="Pyrv_Knase-like_insert_dom_sf"/>
</dbReference>